<dbReference type="NCBIfam" id="NF008633">
    <property type="entry name" value="PRK11622.1"/>
    <property type="match status" value="1"/>
</dbReference>
<accession>A0A839AB51</accession>
<keyword evidence="2" id="KW-0732">Signal</keyword>
<protein>
    <submittedName>
        <fullName evidence="3">ABC transporter substrate-binding protein</fullName>
    </submittedName>
</protein>
<keyword evidence="1" id="KW-0574">Periplasm</keyword>
<dbReference type="SUPFAM" id="SSF53850">
    <property type="entry name" value="Periplasmic binding protein-like II"/>
    <property type="match status" value="1"/>
</dbReference>
<dbReference type="Gene3D" id="3.40.190.10">
    <property type="entry name" value="Periplasmic binding protein-like II"/>
    <property type="match status" value="2"/>
</dbReference>
<keyword evidence="4" id="KW-1185">Reference proteome</keyword>
<evidence type="ECO:0000313" key="4">
    <source>
        <dbReference type="Proteomes" id="UP000541109"/>
    </source>
</evidence>
<dbReference type="PIRSF" id="PIRSF029172">
    <property type="entry name" value="UCP029172_ABC_sbc_YnjB"/>
    <property type="match status" value="1"/>
</dbReference>
<evidence type="ECO:0000256" key="2">
    <source>
        <dbReference type="SAM" id="SignalP"/>
    </source>
</evidence>
<dbReference type="InterPro" id="IPR027020">
    <property type="entry name" value="YnjB"/>
</dbReference>
<dbReference type="AlphaFoldDB" id="A0A839AB51"/>
<dbReference type="RefSeq" id="WP_182162493.1">
    <property type="nucleotide sequence ID" value="NZ_JACFXV010000038.1"/>
</dbReference>
<sequence>MKIAIAAALTLLTASVPALSGEVDPSNWPAVLEKARGETVYFHAWGGEPRINAYIDWAGEVVKDRYGVTLTQVKVDDTANVVSRIIAEKAAGKTEGGSVDLVWINGENFAALKRASLLANEGWAGELPNWKLVDVAGKPSVVNDFTEPTEGLESPWGMAQLVFSYDTARLATPPKTLEALAEYLETHPGRFAYPQPPNFHGSTFLKQVLVSAIDDPAKLSHPVDDATFAADVAPVFAYLDRLHPNLWRQGRAFPQNAGDLRQMLSDGEVDIAFSFNPAGATAAIEAGELPDTVRTFVLDGGTIGNTHFVAIPFNANARAGALVVANFLLSAEAQARKQDPKVWGDPTVLNVDALPEADKERFAAIDLGIATLRPQELGPVISEPHASWMTRLEEEWIARYAAP</sequence>
<dbReference type="InterPro" id="IPR006059">
    <property type="entry name" value="SBP"/>
</dbReference>
<dbReference type="PANTHER" id="PTHR42779:SF1">
    <property type="entry name" value="PROTEIN YNJB"/>
    <property type="match status" value="1"/>
</dbReference>
<dbReference type="Pfam" id="PF13416">
    <property type="entry name" value="SBP_bac_8"/>
    <property type="match status" value="1"/>
</dbReference>
<dbReference type="Proteomes" id="UP000541109">
    <property type="component" value="Unassembled WGS sequence"/>
</dbReference>
<dbReference type="EMBL" id="JACFXV010000038">
    <property type="protein sequence ID" value="MBA5776268.1"/>
    <property type="molecule type" value="Genomic_DNA"/>
</dbReference>
<evidence type="ECO:0000313" key="3">
    <source>
        <dbReference type="EMBL" id="MBA5776268.1"/>
    </source>
</evidence>
<feature type="signal peptide" evidence="2">
    <location>
        <begin position="1"/>
        <end position="20"/>
    </location>
</feature>
<organism evidence="3 4">
    <name type="scientific">Stappia albiluteola</name>
    <dbReference type="NCBI Taxonomy" id="2758565"/>
    <lineage>
        <taxon>Bacteria</taxon>
        <taxon>Pseudomonadati</taxon>
        <taxon>Pseudomonadota</taxon>
        <taxon>Alphaproteobacteria</taxon>
        <taxon>Hyphomicrobiales</taxon>
        <taxon>Stappiaceae</taxon>
        <taxon>Stappia</taxon>
    </lineage>
</organism>
<gene>
    <name evidence="3" type="ORF">H2509_03920</name>
</gene>
<evidence type="ECO:0000256" key="1">
    <source>
        <dbReference type="ARBA" id="ARBA00022764"/>
    </source>
</evidence>
<name>A0A839AB51_9HYPH</name>
<reference evidence="3 4" key="1">
    <citation type="submission" date="2020-07" db="EMBL/GenBank/DDBJ databases">
        <title>Stappia sp., F7233, whole genome shotgun sequencing project.</title>
        <authorList>
            <person name="Jiang S."/>
            <person name="Liu Z.W."/>
            <person name="Du Z.J."/>
        </authorList>
    </citation>
    <scope>NUCLEOTIDE SEQUENCE [LARGE SCALE GENOMIC DNA]</scope>
    <source>
        <strain evidence="3 4">F7233</strain>
    </source>
</reference>
<dbReference type="PANTHER" id="PTHR42779">
    <property type="entry name" value="PROTEIN YNJB"/>
    <property type="match status" value="1"/>
</dbReference>
<proteinExistence type="predicted"/>
<comment type="caution">
    <text evidence="3">The sequence shown here is derived from an EMBL/GenBank/DDBJ whole genome shotgun (WGS) entry which is preliminary data.</text>
</comment>
<feature type="chain" id="PRO_5032878841" evidence="2">
    <location>
        <begin position="21"/>
        <end position="403"/>
    </location>
</feature>